<comment type="caution">
    <text evidence="1">The sequence shown here is derived from an EMBL/GenBank/DDBJ whole genome shotgun (WGS) entry which is preliminary data.</text>
</comment>
<dbReference type="EMBL" id="CAJVCH010338748">
    <property type="protein sequence ID" value="CAG7815198.1"/>
    <property type="molecule type" value="Genomic_DNA"/>
</dbReference>
<evidence type="ECO:0000313" key="1">
    <source>
        <dbReference type="EMBL" id="CAG7815198.1"/>
    </source>
</evidence>
<dbReference type="Proteomes" id="UP000708208">
    <property type="component" value="Unassembled WGS sequence"/>
</dbReference>
<gene>
    <name evidence="1" type="ORF">AFUS01_LOCUS25896</name>
</gene>
<protein>
    <submittedName>
        <fullName evidence="1">Uncharacterized protein</fullName>
    </submittedName>
</protein>
<proteinExistence type="predicted"/>
<feature type="non-terminal residue" evidence="1">
    <location>
        <position position="1"/>
    </location>
</feature>
<organism evidence="1 2">
    <name type="scientific">Allacma fusca</name>
    <dbReference type="NCBI Taxonomy" id="39272"/>
    <lineage>
        <taxon>Eukaryota</taxon>
        <taxon>Metazoa</taxon>
        <taxon>Ecdysozoa</taxon>
        <taxon>Arthropoda</taxon>
        <taxon>Hexapoda</taxon>
        <taxon>Collembola</taxon>
        <taxon>Symphypleona</taxon>
        <taxon>Sminthuridae</taxon>
        <taxon>Allacma</taxon>
    </lineage>
</organism>
<keyword evidence="2" id="KW-1185">Reference proteome</keyword>
<sequence length="24" mass="2768">MTRTELFYITQLPTSSQTTCEMAD</sequence>
<reference evidence="1" key="1">
    <citation type="submission" date="2021-06" db="EMBL/GenBank/DDBJ databases">
        <authorList>
            <person name="Hodson N. C."/>
            <person name="Mongue J. A."/>
            <person name="Jaron S. K."/>
        </authorList>
    </citation>
    <scope>NUCLEOTIDE SEQUENCE</scope>
</reference>
<accession>A0A8J2KEG5</accession>
<dbReference type="AlphaFoldDB" id="A0A8J2KEG5"/>
<name>A0A8J2KEG5_9HEXA</name>
<evidence type="ECO:0000313" key="2">
    <source>
        <dbReference type="Proteomes" id="UP000708208"/>
    </source>
</evidence>